<dbReference type="AlphaFoldDB" id="A0A1T4Z062"/>
<organism evidence="2 3">
    <name type="scientific">Prosthecobacter debontii</name>
    <dbReference type="NCBI Taxonomy" id="48467"/>
    <lineage>
        <taxon>Bacteria</taxon>
        <taxon>Pseudomonadati</taxon>
        <taxon>Verrucomicrobiota</taxon>
        <taxon>Verrucomicrobiia</taxon>
        <taxon>Verrucomicrobiales</taxon>
        <taxon>Verrucomicrobiaceae</taxon>
        <taxon>Prosthecobacter</taxon>
    </lineage>
</organism>
<reference evidence="3" key="1">
    <citation type="submission" date="2017-02" db="EMBL/GenBank/DDBJ databases">
        <authorList>
            <person name="Varghese N."/>
            <person name="Submissions S."/>
        </authorList>
    </citation>
    <scope>NUCLEOTIDE SEQUENCE [LARGE SCALE GENOMIC DNA]</scope>
    <source>
        <strain evidence="3">ATCC 700200</strain>
    </source>
</reference>
<keyword evidence="1" id="KW-0472">Membrane</keyword>
<dbReference type="Proteomes" id="UP000190774">
    <property type="component" value="Unassembled WGS sequence"/>
</dbReference>
<evidence type="ECO:0000313" key="2">
    <source>
        <dbReference type="EMBL" id="SKB07447.1"/>
    </source>
</evidence>
<keyword evidence="1" id="KW-0812">Transmembrane</keyword>
<keyword evidence="1" id="KW-1133">Transmembrane helix</keyword>
<keyword evidence="3" id="KW-1185">Reference proteome</keyword>
<dbReference type="EMBL" id="FUYE01000023">
    <property type="protein sequence ID" value="SKB07447.1"/>
    <property type="molecule type" value="Genomic_DNA"/>
</dbReference>
<dbReference type="Pfam" id="PF19588">
    <property type="entry name" value="SxtJ"/>
    <property type="match status" value="1"/>
</dbReference>
<protein>
    <recommendedName>
        <fullName evidence="4">SxtJ</fullName>
    </recommendedName>
</protein>
<name>A0A1T4Z062_9BACT</name>
<evidence type="ECO:0008006" key="4">
    <source>
        <dbReference type="Google" id="ProtNLM"/>
    </source>
</evidence>
<dbReference type="RefSeq" id="WP_078815815.1">
    <property type="nucleotide sequence ID" value="NZ_FUYE01000023.1"/>
</dbReference>
<sequence>MARGNVILEELKAVDHSASAMKRFGGLMSAVTLGVAFLSWWKHGHFTGVIWACGAAAFILLGLTIVRPQSLRMPYLGWMFLSLCLGWVMSRVVLILLFTLVVIPTHLLGRIFGLSFMKMRQGKERTSLWEKKPPRDAKHHEQLF</sequence>
<dbReference type="STRING" id="48467.SAMN02745166_04697"/>
<feature type="transmembrane region" description="Helical" evidence="1">
    <location>
        <begin position="24"/>
        <end position="42"/>
    </location>
</feature>
<gene>
    <name evidence="2" type="ORF">SAMN02745166_04697</name>
</gene>
<evidence type="ECO:0000313" key="3">
    <source>
        <dbReference type="Proteomes" id="UP000190774"/>
    </source>
</evidence>
<accession>A0A1T4Z062</accession>
<evidence type="ECO:0000256" key="1">
    <source>
        <dbReference type="SAM" id="Phobius"/>
    </source>
</evidence>
<proteinExistence type="predicted"/>
<dbReference type="InterPro" id="IPR045781">
    <property type="entry name" value="SxtJ"/>
</dbReference>
<feature type="transmembrane region" description="Helical" evidence="1">
    <location>
        <begin position="48"/>
        <end position="66"/>
    </location>
</feature>
<feature type="transmembrane region" description="Helical" evidence="1">
    <location>
        <begin position="95"/>
        <end position="117"/>
    </location>
</feature>